<reference evidence="1 2" key="1">
    <citation type="submission" date="2023-11" db="EMBL/GenBank/DDBJ databases">
        <title>Halocaridina rubra genome assembly.</title>
        <authorList>
            <person name="Smith C."/>
        </authorList>
    </citation>
    <scope>NUCLEOTIDE SEQUENCE [LARGE SCALE GENOMIC DNA]</scope>
    <source>
        <strain evidence="1">EP-1</strain>
        <tissue evidence="1">Whole</tissue>
    </source>
</reference>
<dbReference type="AlphaFoldDB" id="A0AAN8WYJ1"/>
<proteinExistence type="predicted"/>
<name>A0AAN8WYJ1_HALRR</name>
<evidence type="ECO:0000313" key="1">
    <source>
        <dbReference type="EMBL" id="KAK7073277.1"/>
    </source>
</evidence>
<keyword evidence="2" id="KW-1185">Reference proteome</keyword>
<sequence length="72" mass="8083">MNLTPGAVPVLEEFDVTEIGKITTDLTGLGVLLNGIGEKILERRIKNSKERIMKELEHSVTTKIQEKFNAFK</sequence>
<gene>
    <name evidence="1" type="ORF">SK128_015177</name>
</gene>
<organism evidence="1 2">
    <name type="scientific">Halocaridina rubra</name>
    <name type="common">Hawaiian red shrimp</name>
    <dbReference type="NCBI Taxonomy" id="373956"/>
    <lineage>
        <taxon>Eukaryota</taxon>
        <taxon>Metazoa</taxon>
        <taxon>Ecdysozoa</taxon>
        <taxon>Arthropoda</taxon>
        <taxon>Crustacea</taxon>
        <taxon>Multicrustacea</taxon>
        <taxon>Malacostraca</taxon>
        <taxon>Eumalacostraca</taxon>
        <taxon>Eucarida</taxon>
        <taxon>Decapoda</taxon>
        <taxon>Pleocyemata</taxon>
        <taxon>Caridea</taxon>
        <taxon>Atyoidea</taxon>
        <taxon>Atyidae</taxon>
        <taxon>Halocaridina</taxon>
    </lineage>
</organism>
<dbReference type="EMBL" id="JAXCGZ010013225">
    <property type="protein sequence ID" value="KAK7073277.1"/>
    <property type="molecule type" value="Genomic_DNA"/>
</dbReference>
<protein>
    <submittedName>
        <fullName evidence="1">Uncharacterized protein</fullName>
    </submittedName>
</protein>
<comment type="caution">
    <text evidence="1">The sequence shown here is derived from an EMBL/GenBank/DDBJ whole genome shotgun (WGS) entry which is preliminary data.</text>
</comment>
<accession>A0AAN8WYJ1</accession>
<evidence type="ECO:0000313" key="2">
    <source>
        <dbReference type="Proteomes" id="UP001381693"/>
    </source>
</evidence>
<dbReference type="Proteomes" id="UP001381693">
    <property type="component" value="Unassembled WGS sequence"/>
</dbReference>